<comment type="caution">
    <text evidence="2">The sequence shown here is derived from an EMBL/GenBank/DDBJ whole genome shotgun (WGS) entry which is preliminary data.</text>
</comment>
<evidence type="ECO:0000313" key="2">
    <source>
        <dbReference type="EMBL" id="RAR72555.1"/>
    </source>
</evidence>
<protein>
    <recommendedName>
        <fullName evidence="4">Lipoprotein</fullName>
    </recommendedName>
</protein>
<dbReference type="Proteomes" id="UP000248840">
    <property type="component" value="Unassembled WGS sequence"/>
</dbReference>
<accession>A0A328YIK2</accession>
<dbReference type="PROSITE" id="PS51257">
    <property type="entry name" value="PROKAR_LIPOPROTEIN"/>
    <property type="match status" value="1"/>
</dbReference>
<dbReference type="AlphaFoldDB" id="A0A328YIK2"/>
<feature type="chain" id="PRO_5016383630" description="Lipoprotein" evidence="1">
    <location>
        <begin position="22"/>
        <end position="132"/>
    </location>
</feature>
<name>A0A328YIK2_9FLAO</name>
<dbReference type="OrthoDB" id="1491949at2"/>
<reference evidence="2 3" key="1">
    <citation type="submission" date="2018-06" db="EMBL/GenBank/DDBJ databases">
        <title>Genomic Encyclopedia of Archaeal and Bacterial Type Strains, Phase II (KMG-II): from individual species to whole genera.</title>
        <authorList>
            <person name="Goeker M."/>
        </authorList>
    </citation>
    <scope>NUCLEOTIDE SEQUENCE [LARGE SCALE GENOMIC DNA]</scope>
    <source>
        <strain evidence="2 3">DSM 25663</strain>
    </source>
</reference>
<proteinExistence type="predicted"/>
<dbReference type="EMBL" id="QLSZ01000005">
    <property type="protein sequence ID" value="RAR72555.1"/>
    <property type="molecule type" value="Genomic_DNA"/>
</dbReference>
<feature type="signal peptide" evidence="1">
    <location>
        <begin position="1"/>
        <end position="21"/>
    </location>
</feature>
<evidence type="ECO:0000256" key="1">
    <source>
        <dbReference type="SAM" id="SignalP"/>
    </source>
</evidence>
<organism evidence="2 3">
    <name type="scientific">Flavobacterium aciduliphilum</name>
    <dbReference type="NCBI Taxonomy" id="1101402"/>
    <lineage>
        <taxon>Bacteria</taxon>
        <taxon>Pseudomonadati</taxon>
        <taxon>Bacteroidota</taxon>
        <taxon>Flavobacteriia</taxon>
        <taxon>Flavobacteriales</taxon>
        <taxon>Flavobacteriaceae</taxon>
        <taxon>Flavobacterium</taxon>
    </lineage>
</organism>
<keyword evidence="3" id="KW-1185">Reference proteome</keyword>
<dbReference type="RefSeq" id="WP_112113036.1">
    <property type="nucleotide sequence ID" value="NZ_QLSZ01000005.1"/>
</dbReference>
<sequence length="132" mass="14960">MKRVILILFSAFLVTSCSVSSSSIKEPNNLVEFNKNDFEFTDQISATTKINFLFGFPLSDTKKIGRFSKNSIQIIGFRTKLDKAEDVAIYKLLKEHPGYDVVFYPKFETKSSGFIFTNAEVTVTARLAKLKK</sequence>
<keyword evidence="1" id="KW-0732">Signal</keyword>
<evidence type="ECO:0008006" key="4">
    <source>
        <dbReference type="Google" id="ProtNLM"/>
    </source>
</evidence>
<evidence type="ECO:0000313" key="3">
    <source>
        <dbReference type="Proteomes" id="UP000248840"/>
    </source>
</evidence>
<gene>
    <name evidence="2" type="ORF">CLV55_105125</name>
</gene>